<evidence type="ECO:0000313" key="1">
    <source>
        <dbReference type="EMBL" id="PCS22563.1"/>
    </source>
</evidence>
<reference evidence="2" key="1">
    <citation type="submission" date="2017-04" db="EMBL/GenBank/DDBJ databases">
        <title>Genome evolution of the luminous symbionts of deep sea anglerfish.</title>
        <authorList>
            <person name="Hendry T.A."/>
        </authorList>
    </citation>
    <scope>NUCLEOTIDE SEQUENCE [LARGE SCALE GENOMIC DNA]</scope>
</reference>
<accession>A0A2A5T316</accession>
<dbReference type="Proteomes" id="UP000219020">
    <property type="component" value="Unassembled WGS sequence"/>
</dbReference>
<gene>
    <name evidence="1" type="ORF">BTN49_1784</name>
</gene>
<organism evidence="1 2">
    <name type="scientific">Candidatus Enterovibrio escicola</name>
    <dbReference type="NCBI Taxonomy" id="1927127"/>
    <lineage>
        <taxon>Bacteria</taxon>
        <taxon>Pseudomonadati</taxon>
        <taxon>Pseudomonadota</taxon>
        <taxon>Gammaproteobacteria</taxon>
        <taxon>Vibrionales</taxon>
        <taxon>Vibrionaceae</taxon>
        <taxon>Enterovibrio</taxon>
    </lineage>
</organism>
<comment type="caution">
    <text evidence="1">The sequence shown here is derived from an EMBL/GenBank/DDBJ whole genome shotgun (WGS) entry which is preliminary data.</text>
</comment>
<evidence type="ECO:0000313" key="2">
    <source>
        <dbReference type="Proteomes" id="UP000219020"/>
    </source>
</evidence>
<dbReference type="AlphaFoldDB" id="A0A2A5T316"/>
<name>A0A2A5T316_9GAMM</name>
<sequence>MDLVIKNLMLEAKMFVYEGNNRFGLVIYKQESEAYTHAIARVKDGVREKVGMSYEKA</sequence>
<proteinExistence type="predicted"/>
<protein>
    <submittedName>
        <fullName evidence="1">Uncharacterized protein</fullName>
    </submittedName>
</protein>
<keyword evidence="2" id="KW-1185">Reference proteome</keyword>
<dbReference type="RefSeq" id="WP_158523672.1">
    <property type="nucleotide sequence ID" value="NZ_CAWNJE010000011.1"/>
</dbReference>
<dbReference type="GeneID" id="66953024"/>
<dbReference type="EMBL" id="NBYY01000016">
    <property type="protein sequence ID" value="PCS22563.1"/>
    <property type="molecule type" value="Genomic_DNA"/>
</dbReference>